<dbReference type="OrthoDB" id="6401124at2"/>
<dbReference type="STRING" id="405436.SAMN05444365_101637"/>
<gene>
    <name evidence="3" type="ORF">SAMN05444365_101637</name>
</gene>
<organism evidence="3 4">
    <name type="scientific">Micromonospora pattaloongensis</name>
    <dbReference type="NCBI Taxonomy" id="405436"/>
    <lineage>
        <taxon>Bacteria</taxon>
        <taxon>Bacillati</taxon>
        <taxon>Actinomycetota</taxon>
        <taxon>Actinomycetes</taxon>
        <taxon>Micromonosporales</taxon>
        <taxon>Micromonosporaceae</taxon>
        <taxon>Micromonospora</taxon>
    </lineage>
</organism>
<evidence type="ECO:0000313" key="4">
    <source>
        <dbReference type="Proteomes" id="UP000242415"/>
    </source>
</evidence>
<dbReference type="SMART" id="SM00530">
    <property type="entry name" value="HTH_XRE"/>
    <property type="match status" value="1"/>
</dbReference>
<dbReference type="PANTHER" id="PTHR46797">
    <property type="entry name" value="HTH-TYPE TRANSCRIPTIONAL REGULATOR"/>
    <property type="match status" value="1"/>
</dbReference>
<reference evidence="4" key="1">
    <citation type="submission" date="2016-10" db="EMBL/GenBank/DDBJ databases">
        <authorList>
            <person name="Varghese N."/>
            <person name="Submissions S."/>
        </authorList>
    </citation>
    <scope>NUCLEOTIDE SEQUENCE [LARGE SCALE GENOMIC DNA]</scope>
    <source>
        <strain evidence="4">DSM 45245</strain>
    </source>
</reference>
<accession>A0A1H3H163</accession>
<feature type="domain" description="HTH cro/C1-type" evidence="2">
    <location>
        <begin position="37"/>
        <end position="91"/>
    </location>
</feature>
<dbReference type="Proteomes" id="UP000242415">
    <property type="component" value="Unassembled WGS sequence"/>
</dbReference>
<proteinExistence type="predicted"/>
<dbReference type="AlphaFoldDB" id="A0A1H3H163"/>
<dbReference type="InterPro" id="IPR010982">
    <property type="entry name" value="Lambda_DNA-bd_dom_sf"/>
</dbReference>
<evidence type="ECO:0000256" key="1">
    <source>
        <dbReference type="ARBA" id="ARBA00023125"/>
    </source>
</evidence>
<dbReference type="GO" id="GO:0003700">
    <property type="term" value="F:DNA-binding transcription factor activity"/>
    <property type="evidence" value="ECO:0007669"/>
    <property type="project" value="TreeGrafter"/>
</dbReference>
<dbReference type="InterPro" id="IPR050807">
    <property type="entry name" value="TransReg_Diox_bact_type"/>
</dbReference>
<dbReference type="PROSITE" id="PS50943">
    <property type="entry name" value="HTH_CROC1"/>
    <property type="match status" value="1"/>
</dbReference>
<dbReference type="CDD" id="cd00093">
    <property type="entry name" value="HTH_XRE"/>
    <property type="match status" value="1"/>
</dbReference>
<evidence type="ECO:0000313" key="3">
    <source>
        <dbReference type="EMBL" id="SDY09201.1"/>
    </source>
</evidence>
<dbReference type="RefSeq" id="WP_091551105.1">
    <property type="nucleotide sequence ID" value="NZ_FNPH01000001.1"/>
</dbReference>
<dbReference type="GO" id="GO:0003677">
    <property type="term" value="F:DNA binding"/>
    <property type="evidence" value="ECO:0007669"/>
    <property type="project" value="UniProtKB-KW"/>
</dbReference>
<keyword evidence="1" id="KW-0238">DNA-binding</keyword>
<evidence type="ECO:0000259" key="2">
    <source>
        <dbReference type="PROSITE" id="PS50943"/>
    </source>
</evidence>
<dbReference type="Pfam" id="PF01381">
    <property type="entry name" value="HTH_3"/>
    <property type="match status" value="1"/>
</dbReference>
<dbReference type="Gene3D" id="1.10.260.40">
    <property type="entry name" value="lambda repressor-like DNA-binding domains"/>
    <property type="match status" value="1"/>
</dbReference>
<dbReference type="InterPro" id="IPR001387">
    <property type="entry name" value="Cro/C1-type_HTH"/>
</dbReference>
<protein>
    <submittedName>
        <fullName evidence="3">Helix-turn-helix domain-containing protein</fullName>
    </submittedName>
</protein>
<name>A0A1H3H163_9ACTN</name>
<dbReference type="EMBL" id="FNPH01000001">
    <property type="protein sequence ID" value="SDY09201.1"/>
    <property type="molecule type" value="Genomic_DNA"/>
</dbReference>
<sequence length="102" mass="11029">MGERGEWGQLRERRRGTPGVADAYDAARLATELGSAVRELRENRAWSQAQLAQTAGMTPAEVARVETGSTMPTLLMLKHLARALDADLAVQLRPHGAAPAPR</sequence>
<keyword evidence="4" id="KW-1185">Reference proteome</keyword>
<dbReference type="PANTHER" id="PTHR46797:SF1">
    <property type="entry name" value="METHYLPHOSPHONATE SYNTHASE"/>
    <property type="match status" value="1"/>
</dbReference>
<dbReference type="GO" id="GO:0005829">
    <property type="term" value="C:cytosol"/>
    <property type="evidence" value="ECO:0007669"/>
    <property type="project" value="TreeGrafter"/>
</dbReference>
<dbReference type="SUPFAM" id="SSF47413">
    <property type="entry name" value="lambda repressor-like DNA-binding domains"/>
    <property type="match status" value="1"/>
</dbReference>